<dbReference type="GeneID" id="37023506"/>
<evidence type="ECO:0000313" key="2">
    <source>
        <dbReference type="EMBL" id="PWN37773.1"/>
    </source>
</evidence>
<sequence>MHVKKKINSFLRLRSLSFLPDDNIHSSEREIWTPIVIAPCCGHRFLINFLPWFVVFFCLGQIIHQSPSSMKRNNSQSFLHHILVYF</sequence>
<proteinExistence type="predicted"/>
<evidence type="ECO:0000313" key="3">
    <source>
        <dbReference type="Proteomes" id="UP000245771"/>
    </source>
</evidence>
<keyword evidence="1" id="KW-0472">Membrane</keyword>
<dbReference type="Proteomes" id="UP000245771">
    <property type="component" value="Unassembled WGS sequence"/>
</dbReference>
<accession>A0A316VMZ5</accession>
<keyword evidence="1" id="KW-1133">Transmembrane helix</keyword>
<gene>
    <name evidence="2" type="ORF">FA14DRAFT_18944</name>
</gene>
<dbReference type="InParanoid" id="A0A316VMZ5"/>
<dbReference type="AlphaFoldDB" id="A0A316VMZ5"/>
<keyword evidence="1" id="KW-0812">Transmembrane</keyword>
<dbReference type="EMBL" id="KZ819602">
    <property type="protein sequence ID" value="PWN37773.1"/>
    <property type="molecule type" value="Genomic_DNA"/>
</dbReference>
<dbReference type="RefSeq" id="XP_025358075.1">
    <property type="nucleotide sequence ID" value="XM_025501725.1"/>
</dbReference>
<feature type="transmembrane region" description="Helical" evidence="1">
    <location>
        <begin position="45"/>
        <end position="63"/>
    </location>
</feature>
<name>A0A316VMZ5_9BASI</name>
<protein>
    <submittedName>
        <fullName evidence="2">Uncharacterized protein</fullName>
    </submittedName>
</protein>
<keyword evidence="3" id="KW-1185">Reference proteome</keyword>
<reference evidence="2 3" key="1">
    <citation type="journal article" date="2018" name="Mol. Biol. Evol.">
        <title>Broad Genomic Sampling Reveals a Smut Pathogenic Ancestry of the Fungal Clade Ustilaginomycotina.</title>
        <authorList>
            <person name="Kijpornyongpan T."/>
            <person name="Mondo S.J."/>
            <person name="Barry K."/>
            <person name="Sandor L."/>
            <person name="Lee J."/>
            <person name="Lipzen A."/>
            <person name="Pangilinan J."/>
            <person name="LaButti K."/>
            <person name="Hainaut M."/>
            <person name="Henrissat B."/>
            <person name="Grigoriev I.V."/>
            <person name="Spatafora J.W."/>
            <person name="Aime M.C."/>
        </authorList>
    </citation>
    <scope>NUCLEOTIDE SEQUENCE [LARGE SCALE GENOMIC DNA]</scope>
    <source>
        <strain evidence="2 3">MCA 3882</strain>
    </source>
</reference>
<evidence type="ECO:0000256" key="1">
    <source>
        <dbReference type="SAM" id="Phobius"/>
    </source>
</evidence>
<organism evidence="2 3">
    <name type="scientific">Meira miltonrushii</name>
    <dbReference type="NCBI Taxonomy" id="1280837"/>
    <lineage>
        <taxon>Eukaryota</taxon>
        <taxon>Fungi</taxon>
        <taxon>Dikarya</taxon>
        <taxon>Basidiomycota</taxon>
        <taxon>Ustilaginomycotina</taxon>
        <taxon>Exobasidiomycetes</taxon>
        <taxon>Exobasidiales</taxon>
        <taxon>Brachybasidiaceae</taxon>
        <taxon>Meira</taxon>
    </lineage>
</organism>